<evidence type="ECO:0000313" key="2">
    <source>
        <dbReference type="Proteomes" id="UP000298327"/>
    </source>
</evidence>
<protein>
    <submittedName>
        <fullName evidence="1">Uncharacterized protein</fullName>
    </submittedName>
</protein>
<comment type="caution">
    <text evidence="1">The sequence shown here is derived from an EMBL/GenBank/DDBJ whole genome shotgun (WGS) entry which is preliminary data.</text>
</comment>
<name>A0A4Y9YH27_9AGAM</name>
<evidence type="ECO:0000313" key="1">
    <source>
        <dbReference type="EMBL" id="TFY61158.1"/>
    </source>
</evidence>
<dbReference type="AlphaFoldDB" id="A0A4Y9YH27"/>
<dbReference type="EMBL" id="SEOQ01000524">
    <property type="protein sequence ID" value="TFY61158.1"/>
    <property type="molecule type" value="Genomic_DNA"/>
</dbReference>
<proteinExistence type="predicted"/>
<reference evidence="1 2" key="1">
    <citation type="submission" date="2019-02" db="EMBL/GenBank/DDBJ databases">
        <title>Genome sequencing of the rare red list fungi Dentipellis fragilis.</title>
        <authorList>
            <person name="Buettner E."/>
            <person name="Kellner H."/>
        </authorList>
    </citation>
    <scope>NUCLEOTIDE SEQUENCE [LARGE SCALE GENOMIC DNA]</scope>
    <source>
        <strain evidence="1 2">DSM 105465</strain>
    </source>
</reference>
<dbReference type="OrthoDB" id="3223416at2759"/>
<organism evidence="1 2">
    <name type="scientific">Dentipellis fragilis</name>
    <dbReference type="NCBI Taxonomy" id="205917"/>
    <lineage>
        <taxon>Eukaryota</taxon>
        <taxon>Fungi</taxon>
        <taxon>Dikarya</taxon>
        <taxon>Basidiomycota</taxon>
        <taxon>Agaricomycotina</taxon>
        <taxon>Agaricomycetes</taxon>
        <taxon>Russulales</taxon>
        <taxon>Hericiaceae</taxon>
        <taxon>Dentipellis</taxon>
    </lineage>
</organism>
<keyword evidence="2" id="KW-1185">Reference proteome</keyword>
<sequence>MSAAPSPSTLNVTAISAVNGSSVLECWALDPGFVSSAQPGTTGASSLQLGALANASYSILPARFSAGRHNAPNVQFVVFLSGLAHITLPNSTDEAWVAGGRNGVIIAVDTTDVSTFGHITEYPSGDETLALQIPTANGTTPGHKVVHAGPCLTELQLQRRSTSLEELD</sequence>
<accession>A0A4Y9YH27</accession>
<dbReference type="Proteomes" id="UP000298327">
    <property type="component" value="Unassembled WGS sequence"/>
</dbReference>
<gene>
    <name evidence="1" type="ORF">EVG20_g7161</name>
</gene>